<organism evidence="5 6">
    <name type="scientific">Aspergillus taichungensis</name>
    <dbReference type="NCBI Taxonomy" id="482145"/>
    <lineage>
        <taxon>Eukaryota</taxon>
        <taxon>Fungi</taxon>
        <taxon>Dikarya</taxon>
        <taxon>Ascomycota</taxon>
        <taxon>Pezizomycotina</taxon>
        <taxon>Eurotiomycetes</taxon>
        <taxon>Eurotiomycetidae</taxon>
        <taxon>Eurotiales</taxon>
        <taxon>Aspergillaceae</taxon>
        <taxon>Aspergillus</taxon>
        <taxon>Aspergillus subgen. Circumdati</taxon>
    </lineage>
</organism>
<name>A0A2J5HQU8_9EURO</name>
<protein>
    <recommendedName>
        <fullName evidence="4">Tudor domain-containing protein</fullName>
    </recommendedName>
</protein>
<dbReference type="OrthoDB" id="79171at2759"/>
<dbReference type="SUPFAM" id="SSF63748">
    <property type="entry name" value="Tudor/PWWP/MBT"/>
    <property type="match status" value="1"/>
</dbReference>
<evidence type="ECO:0000313" key="6">
    <source>
        <dbReference type="Proteomes" id="UP000235023"/>
    </source>
</evidence>
<dbReference type="Pfam" id="PF18115">
    <property type="entry name" value="Tudor_3"/>
    <property type="match status" value="1"/>
</dbReference>
<gene>
    <name evidence="5" type="ORF">BDW42DRAFT_125205</name>
</gene>
<dbReference type="AlphaFoldDB" id="A0A2J5HQU8"/>
<feature type="compositionally biased region" description="Basic residues" evidence="3">
    <location>
        <begin position="75"/>
        <end position="85"/>
    </location>
</feature>
<dbReference type="InterPro" id="IPR002999">
    <property type="entry name" value="Tudor"/>
</dbReference>
<dbReference type="EMBL" id="KZ559558">
    <property type="protein sequence ID" value="PLN79601.1"/>
    <property type="molecule type" value="Genomic_DNA"/>
</dbReference>
<feature type="compositionally biased region" description="Low complexity" evidence="3">
    <location>
        <begin position="176"/>
        <end position="187"/>
    </location>
</feature>
<reference evidence="6" key="1">
    <citation type="submission" date="2017-12" db="EMBL/GenBank/DDBJ databases">
        <authorList>
            <consortium name="DOE Joint Genome Institute"/>
            <person name="Mondo S.J."/>
            <person name="Kjaerbolling I."/>
            <person name="Vesth T.C."/>
            <person name="Frisvad J.C."/>
            <person name="Nybo J.L."/>
            <person name="Theobald S."/>
            <person name="Kuo A."/>
            <person name="Bowyer P."/>
            <person name="Matsuda Y."/>
            <person name="Lyhne E.K."/>
            <person name="Kogle M.E."/>
            <person name="Clum A."/>
            <person name="Lipzen A."/>
            <person name="Salamov A."/>
            <person name="Ngan C.Y."/>
            <person name="Daum C."/>
            <person name="Chiniquy J."/>
            <person name="Barry K."/>
            <person name="LaButti K."/>
            <person name="Haridas S."/>
            <person name="Simmons B.A."/>
            <person name="Magnuson J.K."/>
            <person name="Mortensen U.H."/>
            <person name="Larsen T.O."/>
            <person name="Grigoriev I.V."/>
            <person name="Baker S.E."/>
            <person name="Andersen M.R."/>
            <person name="Nordberg H.P."/>
            <person name="Cantor M.N."/>
            <person name="Hua S.X."/>
        </authorList>
    </citation>
    <scope>NUCLEOTIDE SEQUENCE [LARGE SCALE GENOMIC DNA]</scope>
    <source>
        <strain evidence="6">IBT 19404</strain>
    </source>
</reference>
<evidence type="ECO:0000259" key="4">
    <source>
        <dbReference type="SMART" id="SM00333"/>
    </source>
</evidence>
<dbReference type="InterPro" id="IPR041297">
    <property type="entry name" value="Crb2_Tudor"/>
</dbReference>
<feature type="region of interest" description="Disordered" evidence="3">
    <location>
        <begin position="160"/>
        <end position="298"/>
    </location>
</feature>
<sequence>MSDVVALEAEVKEFKIQLETVQSSLQVDPDNTELQSLKAELEELISLTETSIAELRPAKPSAPPKPSASSSSASHHNHSTSHYHHPSQSDSRTPTAEPRPEEQAPVSFSVNDHVLARWVSGDGAFYPARITSITGSSSNPVYLVSFKSYATVESLTARDIRPVTGPDSRKRKADGSASSATSSQSSTPQPPHAGVISAAADINPALATEARKEPSKVSDGPARPAKVPRKVKATRELEEGKNKWKDFASKGKLGRKQSMFRTGEGVNARVGFTGSGQQMRKDPTRTRHVYQQGEEEGY</sequence>
<comment type="subcellular location">
    <subcellularLocation>
        <location evidence="1">Nucleus</location>
    </subcellularLocation>
</comment>
<feature type="region of interest" description="Disordered" evidence="3">
    <location>
        <begin position="52"/>
        <end position="108"/>
    </location>
</feature>
<feature type="compositionally biased region" description="Basic and acidic residues" evidence="3">
    <location>
        <begin position="233"/>
        <end position="249"/>
    </location>
</feature>
<evidence type="ECO:0000256" key="2">
    <source>
        <dbReference type="ARBA" id="ARBA00023242"/>
    </source>
</evidence>
<keyword evidence="2" id="KW-0539">Nucleus</keyword>
<feature type="domain" description="Tudor" evidence="4">
    <location>
        <begin position="106"/>
        <end position="168"/>
    </location>
</feature>
<keyword evidence="6" id="KW-1185">Reference proteome</keyword>
<accession>A0A2J5HQU8</accession>
<evidence type="ECO:0000256" key="1">
    <source>
        <dbReference type="ARBA" id="ARBA00004123"/>
    </source>
</evidence>
<dbReference type="PANTHER" id="PTHR46297:SF2">
    <property type="entry name" value="TUDOR DOMAIN-CONTAINING PROTEIN"/>
    <property type="match status" value="1"/>
</dbReference>
<evidence type="ECO:0000313" key="5">
    <source>
        <dbReference type="EMBL" id="PLN79601.1"/>
    </source>
</evidence>
<evidence type="ECO:0000256" key="3">
    <source>
        <dbReference type="SAM" id="MobiDB-lite"/>
    </source>
</evidence>
<dbReference type="SMART" id="SM00333">
    <property type="entry name" value="TUDOR"/>
    <property type="match status" value="1"/>
</dbReference>
<dbReference type="PANTHER" id="PTHR46297">
    <property type="entry name" value="ZINC FINGER CCCH-TYPE WITH G PATCH DOMAIN-CONTAINING PROTEIN"/>
    <property type="match status" value="1"/>
</dbReference>
<dbReference type="CDD" id="cd20446">
    <property type="entry name" value="Tudor_SpSPF30-like"/>
    <property type="match status" value="1"/>
</dbReference>
<dbReference type="Proteomes" id="UP000235023">
    <property type="component" value="Unassembled WGS sequence"/>
</dbReference>
<dbReference type="GO" id="GO:0005634">
    <property type="term" value="C:nucleus"/>
    <property type="evidence" value="ECO:0007669"/>
    <property type="project" value="UniProtKB-SubCell"/>
</dbReference>
<proteinExistence type="predicted"/>
<dbReference type="Gene3D" id="2.30.30.140">
    <property type="match status" value="1"/>
</dbReference>